<reference evidence="1 2" key="1">
    <citation type="submission" date="2019-11" db="EMBL/GenBank/DDBJ databases">
        <title>Complete genome sequence of Corynebacterium kalinowskii 1959, a novel Corynebacterium species isolated from soil of a small paddock in Vilsendorf, Germany.</title>
        <authorList>
            <person name="Schaffert L."/>
            <person name="Ruwe M."/>
            <person name="Milse J."/>
            <person name="Hanuschka K."/>
            <person name="Ortseifen V."/>
            <person name="Droste J."/>
            <person name="Brandt D."/>
            <person name="Schlueter L."/>
            <person name="Kutter Y."/>
            <person name="Vinke S."/>
            <person name="Viehoefer P."/>
            <person name="Jacob L."/>
            <person name="Luebke N.-C."/>
            <person name="Schulte-Berndt E."/>
            <person name="Hain C."/>
            <person name="Linder M."/>
            <person name="Schmidt P."/>
            <person name="Wollenschlaeger L."/>
            <person name="Luttermann T."/>
            <person name="Thieme E."/>
            <person name="Hassa J."/>
            <person name="Haak M."/>
            <person name="Wittchen M."/>
            <person name="Mentz A."/>
            <person name="Persicke M."/>
            <person name="Busche T."/>
            <person name="Ruckert C."/>
        </authorList>
    </citation>
    <scope>NUCLEOTIDE SEQUENCE [LARGE SCALE GENOMIC DNA]</scope>
    <source>
        <strain evidence="1 2">2039</strain>
    </source>
</reference>
<organism evidence="1 2">
    <name type="scientific">Corynebacterium occultum</name>
    <dbReference type="NCBI Taxonomy" id="2675219"/>
    <lineage>
        <taxon>Bacteria</taxon>
        <taxon>Bacillati</taxon>
        <taxon>Actinomycetota</taxon>
        <taxon>Actinomycetes</taxon>
        <taxon>Mycobacteriales</taxon>
        <taxon>Corynebacteriaceae</taxon>
        <taxon>Corynebacterium</taxon>
    </lineage>
</organism>
<evidence type="ECO:0008006" key="3">
    <source>
        <dbReference type="Google" id="ProtNLM"/>
    </source>
</evidence>
<dbReference type="Proteomes" id="UP000424462">
    <property type="component" value="Chromosome"/>
</dbReference>
<sequence length="129" mass="14821">MWEKGLPVPHLQADILDHHGIFIGRPDFFYPEYSVGVEYDGEGKYRGQYGITPEEAAISEMQRTKQFGNAGIWLIRITAQTLNDGSWIRHLSQTLKQNRGKVFPAEQWRSAGLAWIPNQPRRPRGSTRK</sequence>
<accession>A0A6B8W972</accession>
<protein>
    <recommendedName>
        <fullName evidence="3">DUF559 domain-containing protein</fullName>
    </recommendedName>
</protein>
<gene>
    <name evidence="1" type="ORF">COCCU_13040</name>
</gene>
<proteinExistence type="predicted"/>
<evidence type="ECO:0000313" key="2">
    <source>
        <dbReference type="Proteomes" id="UP000424462"/>
    </source>
</evidence>
<evidence type="ECO:0000313" key="1">
    <source>
        <dbReference type="EMBL" id="QGU08507.1"/>
    </source>
</evidence>
<dbReference type="KEGG" id="cok:COCCU_13040"/>
<dbReference type="EMBL" id="CP046455">
    <property type="protein sequence ID" value="QGU08507.1"/>
    <property type="molecule type" value="Genomic_DNA"/>
</dbReference>
<name>A0A6B8W972_9CORY</name>
<keyword evidence="2" id="KW-1185">Reference proteome</keyword>
<dbReference type="AlphaFoldDB" id="A0A6B8W972"/>